<protein>
    <submittedName>
        <fullName evidence="2">Uncharacterized protein</fullName>
    </submittedName>
</protein>
<evidence type="ECO:0000256" key="1">
    <source>
        <dbReference type="SAM" id="MobiDB-lite"/>
    </source>
</evidence>
<sequence>MERYWCLRWLQQEGVQTIEATLRRENLVKLDHLPLLQRVPSVPELAPGQRVRLSVETIDLLTLELGCRYLETLETVLMQDGEFDEDAATEQEGESAESAESAGTAS</sequence>
<feature type="region of interest" description="Disordered" evidence="1">
    <location>
        <begin position="81"/>
        <end position="106"/>
    </location>
</feature>
<dbReference type="AlphaFoldDB" id="A0A645IC15"/>
<dbReference type="EMBL" id="VSSQ01111407">
    <property type="protein sequence ID" value="MPN48777.1"/>
    <property type="molecule type" value="Genomic_DNA"/>
</dbReference>
<organism evidence="2">
    <name type="scientific">bioreactor metagenome</name>
    <dbReference type="NCBI Taxonomy" id="1076179"/>
    <lineage>
        <taxon>unclassified sequences</taxon>
        <taxon>metagenomes</taxon>
        <taxon>ecological metagenomes</taxon>
    </lineage>
</organism>
<reference evidence="2" key="1">
    <citation type="submission" date="2019-08" db="EMBL/GenBank/DDBJ databases">
        <authorList>
            <person name="Kucharzyk K."/>
            <person name="Murdoch R.W."/>
            <person name="Higgins S."/>
            <person name="Loffler F."/>
        </authorList>
    </citation>
    <scope>NUCLEOTIDE SEQUENCE</scope>
</reference>
<name>A0A645IC15_9ZZZZ</name>
<gene>
    <name evidence="2" type="ORF">SDC9_196389</name>
</gene>
<comment type="caution">
    <text evidence="2">The sequence shown here is derived from an EMBL/GenBank/DDBJ whole genome shotgun (WGS) entry which is preliminary data.</text>
</comment>
<accession>A0A645IC15</accession>
<feature type="compositionally biased region" description="Acidic residues" evidence="1">
    <location>
        <begin position="81"/>
        <end position="97"/>
    </location>
</feature>
<proteinExistence type="predicted"/>
<evidence type="ECO:0000313" key="2">
    <source>
        <dbReference type="EMBL" id="MPN48777.1"/>
    </source>
</evidence>